<name>A0A5A7N518_9PROT</name>
<dbReference type="PROSITE" id="PS51257">
    <property type="entry name" value="PROKAR_LIPOPROTEIN"/>
    <property type="match status" value="1"/>
</dbReference>
<accession>A0A5A7N518</accession>
<organism evidence="1 2">
    <name type="scientific">Iodidimonas nitroreducens</name>
    <dbReference type="NCBI Taxonomy" id="1236968"/>
    <lineage>
        <taxon>Bacteria</taxon>
        <taxon>Pseudomonadati</taxon>
        <taxon>Pseudomonadota</taxon>
        <taxon>Alphaproteobacteria</taxon>
        <taxon>Iodidimonadales</taxon>
        <taxon>Iodidimonadaceae</taxon>
        <taxon>Iodidimonas</taxon>
    </lineage>
</organism>
<gene>
    <name evidence="1" type="ORF">JCM17846_10750</name>
</gene>
<evidence type="ECO:0000313" key="1">
    <source>
        <dbReference type="EMBL" id="GER03393.1"/>
    </source>
</evidence>
<dbReference type="EMBL" id="BKCN01000003">
    <property type="protein sequence ID" value="GER03393.1"/>
    <property type="molecule type" value="Genomic_DNA"/>
</dbReference>
<sequence>MRLGHALFCLGFLGLAACNDEEVRFCKAWIASAYADQSLSWLDVSIKTQPLTAFEAQKNRFPQL</sequence>
<dbReference type="AlphaFoldDB" id="A0A5A7N518"/>
<evidence type="ECO:0008006" key="3">
    <source>
        <dbReference type="Google" id="ProtNLM"/>
    </source>
</evidence>
<keyword evidence="2" id="KW-1185">Reference proteome</keyword>
<reference evidence="1 2" key="1">
    <citation type="submission" date="2019-09" db="EMBL/GenBank/DDBJ databases">
        <title>NBRP : Genome information of microbial organism related human and environment.</title>
        <authorList>
            <person name="Hattori M."/>
            <person name="Oshima K."/>
            <person name="Inaba H."/>
            <person name="Suda W."/>
            <person name="Sakamoto M."/>
            <person name="Iino T."/>
            <person name="Kitahara M."/>
            <person name="Oshida Y."/>
            <person name="Iida T."/>
            <person name="Kudo T."/>
            <person name="Itoh T."/>
            <person name="Ohkuma M."/>
        </authorList>
    </citation>
    <scope>NUCLEOTIDE SEQUENCE [LARGE SCALE GENOMIC DNA]</scope>
    <source>
        <strain evidence="1 2">Q-1</strain>
    </source>
</reference>
<protein>
    <recommendedName>
        <fullName evidence="3">Lipoprotein</fullName>
    </recommendedName>
</protein>
<proteinExistence type="predicted"/>
<evidence type="ECO:0000313" key="2">
    <source>
        <dbReference type="Proteomes" id="UP000324996"/>
    </source>
</evidence>
<comment type="caution">
    <text evidence="1">The sequence shown here is derived from an EMBL/GenBank/DDBJ whole genome shotgun (WGS) entry which is preliminary data.</text>
</comment>
<dbReference type="Proteomes" id="UP000324996">
    <property type="component" value="Unassembled WGS sequence"/>
</dbReference>